<dbReference type="PROSITE" id="PS50081">
    <property type="entry name" value="ZF_DAG_PE_2"/>
    <property type="match status" value="1"/>
</dbReference>
<dbReference type="InterPro" id="IPR000198">
    <property type="entry name" value="RhoGAP_dom"/>
</dbReference>
<evidence type="ECO:0000256" key="6">
    <source>
        <dbReference type="PROSITE-ProRule" id="PRU01077"/>
    </source>
</evidence>
<dbReference type="Gene3D" id="1.20.1270.60">
    <property type="entry name" value="Arfaptin homology (AH) domain/BAR domain"/>
    <property type="match status" value="1"/>
</dbReference>
<feature type="region of interest" description="Disordered" evidence="7">
    <location>
        <begin position="95"/>
        <end position="132"/>
    </location>
</feature>
<dbReference type="SMART" id="SM00324">
    <property type="entry name" value="RhoGAP"/>
    <property type="match status" value="1"/>
</dbReference>
<dbReference type="GO" id="GO:0051056">
    <property type="term" value="P:regulation of small GTPase mediated signal transduction"/>
    <property type="evidence" value="ECO:0007669"/>
    <property type="project" value="UniProtKB-ARBA"/>
</dbReference>
<dbReference type="PROSITE" id="PS51741">
    <property type="entry name" value="F_BAR"/>
    <property type="match status" value="1"/>
</dbReference>
<name>A0A2Y9RLK7_TRIMA</name>
<keyword evidence="1" id="KW-0343">GTPase activation</keyword>
<dbReference type="PROSITE" id="PS50238">
    <property type="entry name" value="RHOGAP"/>
    <property type="match status" value="1"/>
</dbReference>
<keyword evidence="11" id="KW-1185">Reference proteome</keyword>
<keyword evidence="5 6" id="KW-0175">Coiled coil</keyword>
<evidence type="ECO:0000256" key="7">
    <source>
        <dbReference type="SAM" id="MobiDB-lite"/>
    </source>
</evidence>
<dbReference type="CTD" id="51291"/>
<dbReference type="InterPro" id="IPR027267">
    <property type="entry name" value="AH/BAR_dom_sf"/>
</dbReference>
<evidence type="ECO:0000259" key="9">
    <source>
        <dbReference type="PROSITE" id="PS50238"/>
    </source>
</evidence>
<dbReference type="PANTHER" id="PTHR15228">
    <property type="entry name" value="SPERMATHECAL PHYSIOLOGY VARIANT"/>
    <property type="match status" value="1"/>
</dbReference>
<dbReference type="GO" id="GO:0007165">
    <property type="term" value="P:signal transduction"/>
    <property type="evidence" value="ECO:0007669"/>
    <property type="project" value="InterPro"/>
</dbReference>
<evidence type="ECO:0000313" key="11">
    <source>
        <dbReference type="Proteomes" id="UP000248480"/>
    </source>
</evidence>
<sequence length="847" mass="93033">MKIAEAGKGSIHQQSHMPLQYIYTLFLEHDLMLGAQAQETVTQQRRDYFQPLAAKRTEIEKWRKEFKEQWTKEQKRMNEAVQALRRAQLQYVQRSEDLQARSQGSPEDPAPQASLGPSKQQERRRRSREEAQAKALEAEALYQACVREANARQQDLEATKQRIVSHVRKLVLQGDEVLKRVTLGLFGLRGTQAERVPRAFAALAECCAPFEPGQRYQEFVRALRPEAPPPPPPPFFFQEFVPATHSSPPNTRKKLSGPLPPPRLDEGVAEPGPWEDASLRWQGTPGPTPGSDVESVGGGSESRSLDSPTSSPGPGSRLLVKASSIGTESSDDFEERDPDLGDGLENGMAGPFRKWTLSSAAQTHRLRRLRGPAKCRECEAFMVSGTECEECFLTCHKRCLETLLILCGHRRLPARTTLFGVDFLQLPRDFPEEVPFVVTKCTAEIEHRALDVQGIYRVSGSRVRVERLCQAFENGRTLVELSGNSPHDVSSVLKRFLQELTDPVVPFHLYNAFISLAKTLHVDPGDNPGTPSPSLEVIRSLKTLLVQLPDSNYNTLRHLVAHLFRVAAQFEENKMSANNLGIVFGPTLLRPPGCPGAAGAGPVACLLDSGHQAQLVEFLIVHYEQIFGMDELPLATEPSSHNPSPAPGALTTSLQPVPPQLVQDPLPPALASDPGPDPEPQCVLEKDPAAVPAESPTLQSDQREEAATDTRDGGGEASNRGPEDSLLGTQSRGHFSRQPVKYPRGGVRPVTHQLSSLALVASKLCEETPVTSVPRGSLRGRGAGPAAASPEGSPLRRTPLPKHFEITQETARLLSKMHNEAVPRTTCCMDPQPEVVDPQPEEAEDHL</sequence>
<feature type="compositionally biased region" description="Acidic residues" evidence="7">
    <location>
        <begin position="329"/>
        <end position="342"/>
    </location>
</feature>
<dbReference type="GeneID" id="101360350"/>
<feature type="compositionally biased region" description="Low complexity" evidence="7">
    <location>
        <begin position="784"/>
        <end position="793"/>
    </location>
</feature>
<feature type="region of interest" description="Disordered" evidence="7">
    <location>
        <begin position="225"/>
        <end position="347"/>
    </location>
</feature>
<dbReference type="InterPro" id="IPR046349">
    <property type="entry name" value="C1-like_sf"/>
</dbReference>
<dbReference type="PANTHER" id="PTHR15228:SF16">
    <property type="entry name" value="GEM-INTERACTING PROTEIN"/>
    <property type="match status" value="1"/>
</dbReference>
<reference evidence="12" key="1">
    <citation type="submission" date="2025-08" db="UniProtKB">
        <authorList>
            <consortium name="RefSeq"/>
        </authorList>
    </citation>
    <scope>IDENTIFICATION</scope>
</reference>
<evidence type="ECO:0000256" key="5">
    <source>
        <dbReference type="ARBA" id="ARBA00023054"/>
    </source>
</evidence>
<dbReference type="Gene3D" id="1.10.555.10">
    <property type="entry name" value="Rho GTPase activation protein"/>
    <property type="match status" value="1"/>
</dbReference>
<keyword evidence="4" id="KW-0862">Zinc</keyword>
<feature type="region of interest" description="Disordered" evidence="7">
    <location>
        <begin position="768"/>
        <end position="802"/>
    </location>
</feature>
<keyword evidence="3" id="KW-0863">Zinc-finger</keyword>
<dbReference type="InterPro" id="IPR051025">
    <property type="entry name" value="RhoGAP"/>
</dbReference>
<dbReference type="SUPFAM" id="SSF57889">
    <property type="entry name" value="Cysteine-rich domain"/>
    <property type="match status" value="1"/>
</dbReference>
<dbReference type="InterPro" id="IPR002219">
    <property type="entry name" value="PKC_DAG/PE"/>
</dbReference>
<dbReference type="SMART" id="SM00109">
    <property type="entry name" value="C1"/>
    <property type="match status" value="1"/>
</dbReference>
<evidence type="ECO:0000259" key="10">
    <source>
        <dbReference type="PROSITE" id="PS51741"/>
    </source>
</evidence>
<dbReference type="Pfam" id="PF22699">
    <property type="entry name" value="GMIP-like_FCH"/>
    <property type="match status" value="1"/>
</dbReference>
<feature type="compositionally biased region" description="Pro residues" evidence="7">
    <location>
        <begin position="226"/>
        <end position="235"/>
    </location>
</feature>
<proteinExistence type="predicted"/>
<dbReference type="CDD" id="cd20816">
    <property type="entry name" value="C1_GMIP-like"/>
    <property type="match status" value="1"/>
</dbReference>
<accession>A0A2Y9RLK7</accession>
<dbReference type="SUPFAM" id="SSF48350">
    <property type="entry name" value="GTPase activation domain, GAP"/>
    <property type="match status" value="1"/>
</dbReference>
<protein>
    <submittedName>
        <fullName evidence="12">GEM-interacting protein isoform X3</fullName>
    </submittedName>
</protein>
<feature type="domain" description="F-BAR" evidence="10">
    <location>
        <begin position="1"/>
        <end position="215"/>
    </location>
</feature>
<dbReference type="GO" id="GO:0008270">
    <property type="term" value="F:zinc ion binding"/>
    <property type="evidence" value="ECO:0007669"/>
    <property type="project" value="UniProtKB-KW"/>
</dbReference>
<dbReference type="RefSeq" id="XP_023594511.1">
    <property type="nucleotide sequence ID" value="XM_023738743.1"/>
</dbReference>
<feature type="domain" description="Rho-GAP" evidence="9">
    <location>
        <begin position="424"/>
        <end position="627"/>
    </location>
</feature>
<feature type="region of interest" description="Disordered" evidence="7">
    <location>
        <begin position="634"/>
        <end position="746"/>
    </location>
</feature>
<evidence type="ECO:0000256" key="1">
    <source>
        <dbReference type="ARBA" id="ARBA00022468"/>
    </source>
</evidence>
<evidence type="ECO:0000256" key="3">
    <source>
        <dbReference type="ARBA" id="ARBA00022771"/>
    </source>
</evidence>
<dbReference type="SUPFAM" id="SSF103657">
    <property type="entry name" value="BAR/IMD domain-like"/>
    <property type="match status" value="1"/>
</dbReference>
<dbReference type="Gene3D" id="3.30.60.20">
    <property type="match status" value="1"/>
</dbReference>
<feature type="region of interest" description="Disordered" evidence="7">
    <location>
        <begin position="824"/>
        <end position="847"/>
    </location>
</feature>
<evidence type="ECO:0000259" key="8">
    <source>
        <dbReference type="PROSITE" id="PS50081"/>
    </source>
</evidence>
<dbReference type="Proteomes" id="UP000248480">
    <property type="component" value="Unplaced"/>
</dbReference>
<dbReference type="PROSITE" id="PS00479">
    <property type="entry name" value="ZF_DAG_PE_1"/>
    <property type="match status" value="1"/>
</dbReference>
<organism evidence="11 12">
    <name type="scientific">Trichechus manatus latirostris</name>
    <name type="common">Florida manatee</name>
    <dbReference type="NCBI Taxonomy" id="127582"/>
    <lineage>
        <taxon>Eukaryota</taxon>
        <taxon>Metazoa</taxon>
        <taxon>Chordata</taxon>
        <taxon>Craniata</taxon>
        <taxon>Vertebrata</taxon>
        <taxon>Euteleostomi</taxon>
        <taxon>Mammalia</taxon>
        <taxon>Eutheria</taxon>
        <taxon>Afrotheria</taxon>
        <taxon>Sirenia</taxon>
        <taxon>Trichechidae</taxon>
        <taxon>Trichechus</taxon>
    </lineage>
</organism>
<evidence type="ECO:0000256" key="4">
    <source>
        <dbReference type="ARBA" id="ARBA00022833"/>
    </source>
</evidence>
<feature type="domain" description="Phorbol-ester/DAG-type" evidence="8">
    <location>
        <begin position="363"/>
        <end position="407"/>
    </location>
</feature>
<dbReference type="AlphaFoldDB" id="A0A2Y9RLK7"/>
<feature type="compositionally biased region" description="Basic and acidic residues" evidence="7">
    <location>
        <begin position="701"/>
        <end position="714"/>
    </location>
</feature>
<evidence type="ECO:0000256" key="2">
    <source>
        <dbReference type="ARBA" id="ARBA00022723"/>
    </source>
</evidence>
<dbReference type="GO" id="GO:0005096">
    <property type="term" value="F:GTPase activator activity"/>
    <property type="evidence" value="ECO:0007669"/>
    <property type="project" value="UniProtKB-KW"/>
</dbReference>
<dbReference type="GO" id="GO:0005886">
    <property type="term" value="C:plasma membrane"/>
    <property type="evidence" value="ECO:0007669"/>
    <property type="project" value="TreeGrafter"/>
</dbReference>
<dbReference type="InterPro" id="IPR008936">
    <property type="entry name" value="Rho_GTPase_activation_prot"/>
</dbReference>
<keyword evidence="2" id="KW-0479">Metal-binding</keyword>
<evidence type="ECO:0000313" key="12">
    <source>
        <dbReference type="RefSeq" id="XP_023594511.1"/>
    </source>
</evidence>
<dbReference type="InterPro" id="IPR054713">
    <property type="entry name" value="GMIP/FCHO2-like_FCH"/>
</dbReference>
<dbReference type="InterPro" id="IPR031160">
    <property type="entry name" value="F_BAR_dom"/>
</dbReference>
<gene>
    <name evidence="12" type="primary">GMIP</name>
</gene>
<dbReference type="Pfam" id="PF00620">
    <property type="entry name" value="RhoGAP"/>
    <property type="match status" value="1"/>
</dbReference>